<reference evidence="5 6" key="1">
    <citation type="submission" date="2019-10" db="EMBL/GenBank/DDBJ databases">
        <title>Vibrio sp. nov. isolated from a shrimp pond.</title>
        <authorList>
            <person name="Gomez-Gil B."/>
            <person name="Enciso-Ibarra J."/>
            <person name="Enciso-Ibarra K."/>
            <person name="Bolan-Mejia C."/>
        </authorList>
    </citation>
    <scope>NUCLEOTIDE SEQUENCE [LARGE SCALE GENOMIC DNA]</scope>
    <source>
        <strain evidence="5 6">CAIM 722</strain>
    </source>
</reference>
<dbReference type="PANTHER" id="PTHR30204:SF67">
    <property type="entry name" value="HTH-TYPE TRANSCRIPTIONAL REGULATOR MLRA-RELATED"/>
    <property type="match status" value="1"/>
</dbReference>
<keyword evidence="3" id="KW-0804">Transcription</keyword>
<feature type="domain" description="HTH merR-type" evidence="4">
    <location>
        <begin position="12"/>
        <end position="81"/>
    </location>
</feature>
<name>A0A7X4LMZ4_9VIBR</name>
<dbReference type="EMBL" id="WEKT01000032">
    <property type="protein sequence ID" value="MZI94602.1"/>
    <property type="molecule type" value="Genomic_DNA"/>
</dbReference>
<dbReference type="SMART" id="SM00422">
    <property type="entry name" value="HTH_MERR"/>
    <property type="match status" value="1"/>
</dbReference>
<dbReference type="InterPro" id="IPR047057">
    <property type="entry name" value="MerR_fam"/>
</dbReference>
<protein>
    <submittedName>
        <fullName evidence="5">MerR family transcriptional regulator</fullName>
    </submittedName>
</protein>
<organism evidence="5 6">
    <name type="scientific">Vibrio eleionomae</name>
    <dbReference type="NCBI Taxonomy" id="2653505"/>
    <lineage>
        <taxon>Bacteria</taxon>
        <taxon>Pseudomonadati</taxon>
        <taxon>Pseudomonadota</taxon>
        <taxon>Gammaproteobacteria</taxon>
        <taxon>Vibrionales</taxon>
        <taxon>Vibrionaceae</taxon>
        <taxon>Vibrio</taxon>
    </lineage>
</organism>
<evidence type="ECO:0000259" key="4">
    <source>
        <dbReference type="PROSITE" id="PS50937"/>
    </source>
</evidence>
<dbReference type="InterPro" id="IPR009061">
    <property type="entry name" value="DNA-bd_dom_put_sf"/>
</dbReference>
<dbReference type="RefSeq" id="WP_161157081.1">
    <property type="nucleotide sequence ID" value="NZ_WEKT01000032.1"/>
</dbReference>
<evidence type="ECO:0000256" key="1">
    <source>
        <dbReference type="ARBA" id="ARBA00023015"/>
    </source>
</evidence>
<evidence type="ECO:0000256" key="2">
    <source>
        <dbReference type="ARBA" id="ARBA00023125"/>
    </source>
</evidence>
<dbReference type="PANTHER" id="PTHR30204">
    <property type="entry name" value="REDOX-CYCLING DRUG-SENSING TRANSCRIPTIONAL ACTIVATOR SOXR"/>
    <property type="match status" value="1"/>
</dbReference>
<dbReference type="PROSITE" id="PS50937">
    <property type="entry name" value="HTH_MERR_2"/>
    <property type="match status" value="1"/>
</dbReference>
<dbReference type="CDD" id="cd01104">
    <property type="entry name" value="HTH_MlrA-CarA"/>
    <property type="match status" value="1"/>
</dbReference>
<evidence type="ECO:0000256" key="3">
    <source>
        <dbReference type="ARBA" id="ARBA00023163"/>
    </source>
</evidence>
<dbReference type="Gene3D" id="1.10.1660.10">
    <property type="match status" value="1"/>
</dbReference>
<keyword evidence="1" id="KW-0805">Transcription regulation</keyword>
<dbReference type="Pfam" id="PF13411">
    <property type="entry name" value="MerR_1"/>
    <property type="match status" value="1"/>
</dbReference>
<dbReference type="Proteomes" id="UP000462621">
    <property type="component" value="Unassembled WGS sequence"/>
</dbReference>
<dbReference type="SUPFAM" id="SSF46955">
    <property type="entry name" value="Putative DNA-binding domain"/>
    <property type="match status" value="1"/>
</dbReference>
<dbReference type="GO" id="GO:0003700">
    <property type="term" value="F:DNA-binding transcription factor activity"/>
    <property type="evidence" value="ECO:0007669"/>
    <property type="project" value="InterPro"/>
</dbReference>
<evidence type="ECO:0000313" key="6">
    <source>
        <dbReference type="Proteomes" id="UP000462621"/>
    </source>
</evidence>
<dbReference type="AlphaFoldDB" id="A0A7X4LMZ4"/>
<keyword evidence="2" id="KW-0238">DNA-binding</keyword>
<dbReference type="GO" id="GO:0003677">
    <property type="term" value="F:DNA binding"/>
    <property type="evidence" value="ECO:0007669"/>
    <property type="project" value="UniProtKB-KW"/>
</dbReference>
<comment type="caution">
    <text evidence="5">The sequence shown here is derived from an EMBL/GenBank/DDBJ whole genome shotgun (WGS) entry which is preliminary data.</text>
</comment>
<gene>
    <name evidence="5" type="ORF">F9817_15520</name>
</gene>
<proteinExistence type="predicted"/>
<sequence>MGCDSFKDSVKLYAIREVAELTGVKPVTLRAWQRRYNLVQPQRTDKGHRLYTEQDIELIRDIQSWLAKGVAIGKVSQLLYGPSESQYDENDTATALDENQRLLDYLAQFKRAKAQQLIATVFKEYPLALVEQQFVLPVYHALEQVKGPLKTLQKGLFQSLMVSRLASILESENKSNSKGQSLCISFDPNGSVLAWLWAVALSEQGWSVTYLEGVEDISGLEEHSGLKNYQHMALFSNHSLPESQYAAVRRLVETFNGTTQFSEVLQTLMSDHQLP</sequence>
<dbReference type="InterPro" id="IPR000551">
    <property type="entry name" value="MerR-type_HTH_dom"/>
</dbReference>
<accession>A0A7X4LMZ4</accession>
<keyword evidence="6" id="KW-1185">Reference proteome</keyword>
<evidence type="ECO:0000313" key="5">
    <source>
        <dbReference type="EMBL" id="MZI94602.1"/>
    </source>
</evidence>